<evidence type="ECO:0000313" key="4">
    <source>
        <dbReference type="EMBL" id="KAK7031537.1"/>
    </source>
</evidence>
<reference evidence="4 5" key="1">
    <citation type="journal article" date="2024" name="J Genomics">
        <title>Draft genome sequencing and assembly of Favolaschia claudopus CIRM-BRFM 2984 isolated from oak limbs.</title>
        <authorList>
            <person name="Navarro D."/>
            <person name="Drula E."/>
            <person name="Chaduli D."/>
            <person name="Cazenave R."/>
            <person name="Ahrendt S."/>
            <person name="Wang J."/>
            <person name="Lipzen A."/>
            <person name="Daum C."/>
            <person name="Barry K."/>
            <person name="Grigoriev I.V."/>
            <person name="Favel A."/>
            <person name="Rosso M.N."/>
            <person name="Martin F."/>
        </authorList>
    </citation>
    <scope>NUCLEOTIDE SEQUENCE [LARGE SCALE GENOMIC DNA]</scope>
    <source>
        <strain evidence="4 5">CIRM-BRFM 2984</strain>
    </source>
</reference>
<dbReference type="Gene3D" id="3.40.50.720">
    <property type="entry name" value="NAD(P)-binding Rossmann-like Domain"/>
    <property type="match status" value="1"/>
</dbReference>
<dbReference type="AlphaFoldDB" id="A0AAW0BYX4"/>
<dbReference type="Proteomes" id="UP001362999">
    <property type="component" value="Unassembled WGS sequence"/>
</dbReference>
<dbReference type="SUPFAM" id="SSF51735">
    <property type="entry name" value="NAD(P)-binding Rossmann-fold domains"/>
    <property type="match status" value="1"/>
</dbReference>
<dbReference type="PANTHER" id="PTHR14097">
    <property type="entry name" value="OXIDOREDUCTASE HTATIP2"/>
    <property type="match status" value="1"/>
</dbReference>
<dbReference type="GO" id="GO:0051170">
    <property type="term" value="P:import into nucleus"/>
    <property type="evidence" value="ECO:0007669"/>
    <property type="project" value="TreeGrafter"/>
</dbReference>
<evidence type="ECO:0000313" key="5">
    <source>
        <dbReference type="Proteomes" id="UP001362999"/>
    </source>
</evidence>
<gene>
    <name evidence="4" type="ORF">R3P38DRAFT_2619789</name>
</gene>
<proteinExistence type="inferred from homology"/>
<sequence>MSAQKSALILGSTGQVGGLLLKELLTTSTFTRVGEFGRRTTSLDALPAQGREKLQQKVIDFEKLDDAGLREGNWDVVFITIGTTVKVSGSAEAFERIDRKYVVDAARAAKSEGHSQRLVYVSSVMADSKSHFLYTRSKGLTEDGLASLGYDDTIVFRPAALAGTNRLEPRIGETIANAVASFGSLFSSSLRIKIGTLARSLLKAGDLGSAGLPAEAKATTVGKEGARFTLIGNSGALALARKA</sequence>
<evidence type="ECO:0000259" key="3">
    <source>
        <dbReference type="Pfam" id="PF13460"/>
    </source>
</evidence>
<dbReference type="Pfam" id="PF13460">
    <property type="entry name" value="NAD_binding_10"/>
    <property type="match status" value="1"/>
</dbReference>
<keyword evidence="5" id="KW-1185">Reference proteome</keyword>
<name>A0AAW0BYX4_9AGAR</name>
<dbReference type="InterPro" id="IPR036291">
    <property type="entry name" value="NAD(P)-bd_dom_sf"/>
</dbReference>
<comment type="similarity">
    <text evidence="2">Belongs to the FMP52 family.</text>
</comment>
<comment type="subcellular location">
    <subcellularLocation>
        <location evidence="1">Mitochondrion outer membrane</location>
        <topology evidence="1">Peripheral membrane protein</topology>
    </subcellularLocation>
</comment>
<accession>A0AAW0BYX4</accession>
<comment type="caution">
    <text evidence="4">The sequence shown here is derived from an EMBL/GenBank/DDBJ whole genome shotgun (WGS) entry which is preliminary data.</text>
</comment>
<feature type="domain" description="NAD(P)-binding" evidence="3">
    <location>
        <begin position="11"/>
        <end position="162"/>
    </location>
</feature>
<dbReference type="PANTHER" id="PTHR14097:SF7">
    <property type="entry name" value="OXIDOREDUCTASE HTATIP2"/>
    <property type="match status" value="1"/>
</dbReference>
<dbReference type="EMBL" id="JAWWNJ010000024">
    <property type="protein sequence ID" value="KAK7031537.1"/>
    <property type="molecule type" value="Genomic_DNA"/>
</dbReference>
<dbReference type="GO" id="GO:0005741">
    <property type="term" value="C:mitochondrial outer membrane"/>
    <property type="evidence" value="ECO:0007669"/>
    <property type="project" value="UniProtKB-SubCell"/>
</dbReference>
<organism evidence="4 5">
    <name type="scientific">Favolaschia claudopus</name>
    <dbReference type="NCBI Taxonomy" id="2862362"/>
    <lineage>
        <taxon>Eukaryota</taxon>
        <taxon>Fungi</taxon>
        <taxon>Dikarya</taxon>
        <taxon>Basidiomycota</taxon>
        <taxon>Agaricomycotina</taxon>
        <taxon>Agaricomycetes</taxon>
        <taxon>Agaricomycetidae</taxon>
        <taxon>Agaricales</taxon>
        <taxon>Marasmiineae</taxon>
        <taxon>Mycenaceae</taxon>
        <taxon>Favolaschia</taxon>
    </lineage>
</organism>
<evidence type="ECO:0000256" key="1">
    <source>
        <dbReference type="ARBA" id="ARBA00004450"/>
    </source>
</evidence>
<protein>
    <recommendedName>
        <fullName evidence="3">NAD(P)-binding domain-containing protein</fullName>
    </recommendedName>
</protein>
<dbReference type="InterPro" id="IPR016040">
    <property type="entry name" value="NAD(P)-bd_dom"/>
</dbReference>
<evidence type="ECO:0000256" key="2">
    <source>
        <dbReference type="ARBA" id="ARBA00006617"/>
    </source>
</evidence>